<name>A0A1Q9D9U3_SYMMI</name>
<dbReference type="InterPro" id="IPR011333">
    <property type="entry name" value="SKP1/BTB/POZ_sf"/>
</dbReference>
<dbReference type="Pfam" id="PF00651">
    <property type="entry name" value="BTB"/>
    <property type="match status" value="1"/>
</dbReference>
<evidence type="ECO:0000256" key="1">
    <source>
        <dbReference type="SAM" id="Phobius"/>
    </source>
</evidence>
<dbReference type="CDD" id="cd18186">
    <property type="entry name" value="BTB_POZ_ZBTB_KLHL-like"/>
    <property type="match status" value="1"/>
</dbReference>
<feature type="transmembrane region" description="Helical" evidence="1">
    <location>
        <begin position="80"/>
        <end position="100"/>
    </location>
</feature>
<dbReference type="AlphaFoldDB" id="A0A1Q9D9U3"/>
<dbReference type="SUPFAM" id="SSF54695">
    <property type="entry name" value="POZ domain"/>
    <property type="match status" value="1"/>
</dbReference>
<evidence type="ECO:0000259" key="2">
    <source>
        <dbReference type="PROSITE" id="PS50097"/>
    </source>
</evidence>
<keyword evidence="1" id="KW-0472">Membrane</keyword>
<sequence>MQDLYHQPKVRDVACEPPEVAWEHLGLSLGSLGARAVLGGIAVIASFIAIAAVVFLPLATYSINYVDQALCTLGANPDRSVMGILVMTVNWMIGLLHIFASARAEESQVSAKVGFTRRDREGILIFKVVWPCGGGTASQSLAVRSSDTPFMPAPTDSQHEWLWQSLGAGQYQVVSSLAPFDFDWKSLHPIYGTPLMAMLHHAILFPGGKEEEQRVHDMARYCMRQGADPRIVAPRATGLSVGLPPAPPGPNWLAYDDAGHCWWQYDGPLGIFWCEDSKKDDSDTYACPGAEPAIKITAEEHSGHCCITLALAIKRKLDCWGSYRKYSERIDRLMLVLTEADICHSAHLMLMNEGLVRDMAKAMQDTERADVELRLPEGGSVRAHSLILCNASPVLDAALQSSMCEGRTQVINALDISEPALKHLLSLIYTGCASREDLPMKMHLQALDLAHRWQVDRVVDALETKLVKQVSDDVPSLSLDQRIQLLNDALVSRDPRLMEAVERGAFGRVAAKDLRNDEEPRKKRRRALEVS</sequence>
<comment type="caution">
    <text evidence="3">The sequence shown here is derived from an EMBL/GenBank/DDBJ whole genome shotgun (WGS) entry which is preliminary data.</text>
</comment>
<accession>A0A1Q9D9U3</accession>
<feature type="domain" description="BTB" evidence="2">
    <location>
        <begin position="369"/>
        <end position="437"/>
    </location>
</feature>
<keyword evidence="1" id="KW-1133">Transmembrane helix</keyword>
<dbReference type="InterPro" id="IPR000210">
    <property type="entry name" value="BTB/POZ_dom"/>
</dbReference>
<organism evidence="3 4">
    <name type="scientific">Symbiodinium microadriaticum</name>
    <name type="common">Dinoflagellate</name>
    <name type="synonym">Zooxanthella microadriatica</name>
    <dbReference type="NCBI Taxonomy" id="2951"/>
    <lineage>
        <taxon>Eukaryota</taxon>
        <taxon>Sar</taxon>
        <taxon>Alveolata</taxon>
        <taxon>Dinophyceae</taxon>
        <taxon>Suessiales</taxon>
        <taxon>Symbiodiniaceae</taxon>
        <taxon>Symbiodinium</taxon>
    </lineage>
</organism>
<dbReference type="Proteomes" id="UP000186817">
    <property type="component" value="Unassembled WGS sequence"/>
</dbReference>
<protein>
    <recommendedName>
        <fullName evidence="2">BTB domain-containing protein</fullName>
    </recommendedName>
</protein>
<evidence type="ECO:0000313" key="3">
    <source>
        <dbReference type="EMBL" id="OLP91918.1"/>
    </source>
</evidence>
<feature type="transmembrane region" description="Helical" evidence="1">
    <location>
        <begin position="36"/>
        <end position="59"/>
    </location>
</feature>
<dbReference type="Gene3D" id="3.30.710.10">
    <property type="entry name" value="Potassium Channel Kv1.1, Chain A"/>
    <property type="match status" value="1"/>
</dbReference>
<dbReference type="PROSITE" id="PS50097">
    <property type="entry name" value="BTB"/>
    <property type="match status" value="1"/>
</dbReference>
<reference evidence="3 4" key="1">
    <citation type="submission" date="2016-02" db="EMBL/GenBank/DDBJ databases">
        <title>Genome analysis of coral dinoflagellate symbionts highlights evolutionary adaptations to a symbiotic lifestyle.</title>
        <authorList>
            <person name="Aranda M."/>
            <person name="Li Y."/>
            <person name="Liew Y.J."/>
            <person name="Baumgarten S."/>
            <person name="Simakov O."/>
            <person name="Wilson M."/>
            <person name="Piel J."/>
            <person name="Ashoor H."/>
            <person name="Bougouffa S."/>
            <person name="Bajic V.B."/>
            <person name="Ryu T."/>
            <person name="Ravasi T."/>
            <person name="Bayer T."/>
            <person name="Micklem G."/>
            <person name="Kim H."/>
            <person name="Bhak J."/>
            <person name="Lajeunesse T.C."/>
            <person name="Voolstra C.R."/>
        </authorList>
    </citation>
    <scope>NUCLEOTIDE SEQUENCE [LARGE SCALE GENOMIC DNA]</scope>
    <source>
        <strain evidence="3 4">CCMP2467</strain>
    </source>
</reference>
<gene>
    <name evidence="3" type="ORF">AK812_SmicGene26333</name>
</gene>
<dbReference type="PANTHER" id="PTHR24413">
    <property type="entry name" value="SPECKLE-TYPE POZ PROTEIN"/>
    <property type="match status" value="1"/>
</dbReference>
<dbReference type="OrthoDB" id="416280at2759"/>
<dbReference type="SMART" id="SM00225">
    <property type="entry name" value="BTB"/>
    <property type="match status" value="1"/>
</dbReference>
<proteinExistence type="predicted"/>
<keyword evidence="1" id="KW-0812">Transmembrane</keyword>
<evidence type="ECO:0000313" key="4">
    <source>
        <dbReference type="Proteomes" id="UP000186817"/>
    </source>
</evidence>
<keyword evidence="4" id="KW-1185">Reference proteome</keyword>
<dbReference type="EMBL" id="LSRX01000643">
    <property type="protein sequence ID" value="OLP91918.1"/>
    <property type="molecule type" value="Genomic_DNA"/>
</dbReference>